<comment type="caution">
    <text evidence="1">The sequence shown here is derived from an EMBL/GenBank/DDBJ whole genome shotgun (WGS) entry which is preliminary data.</text>
</comment>
<name>A0A6G1F6C6_9ORYZ</name>
<protein>
    <submittedName>
        <fullName evidence="1">Uncharacterized protein</fullName>
    </submittedName>
</protein>
<dbReference type="AlphaFoldDB" id="A0A6G1F6C6"/>
<gene>
    <name evidence="1" type="ORF">E2562_010368</name>
</gene>
<accession>A0A6G1F6C6</accession>
<dbReference type="Proteomes" id="UP000479710">
    <property type="component" value="Unassembled WGS sequence"/>
</dbReference>
<proteinExistence type="predicted"/>
<evidence type="ECO:0000313" key="2">
    <source>
        <dbReference type="Proteomes" id="UP000479710"/>
    </source>
</evidence>
<organism evidence="1 2">
    <name type="scientific">Oryza meyeriana var. granulata</name>
    <dbReference type="NCBI Taxonomy" id="110450"/>
    <lineage>
        <taxon>Eukaryota</taxon>
        <taxon>Viridiplantae</taxon>
        <taxon>Streptophyta</taxon>
        <taxon>Embryophyta</taxon>
        <taxon>Tracheophyta</taxon>
        <taxon>Spermatophyta</taxon>
        <taxon>Magnoliopsida</taxon>
        <taxon>Liliopsida</taxon>
        <taxon>Poales</taxon>
        <taxon>Poaceae</taxon>
        <taxon>BOP clade</taxon>
        <taxon>Oryzoideae</taxon>
        <taxon>Oryzeae</taxon>
        <taxon>Oryzinae</taxon>
        <taxon>Oryza</taxon>
        <taxon>Oryza meyeriana</taxon>
    </lineage>
</organism>
<dbReference type="EMBL" id="SPHZ02000001">
    <property type="protein sequence ID" value="KAF0932467.1"/>
    <property type="molecule type" value="Genomic_DNA"/>
</dbReference>
<reference evidence="1 2" key="1">
    <citation type="submission" date="2019-11" db="EMBL/GenBank/DDBJ databases">
        <title>Whole genome sequence of Oryza granulata.</title>
        <authorList>
            <person name="Li W."/>
        </authorList>
    </citation>
    <scope>NUCLEOTIDE SEQUENCE [LARGE SCALE GENOMIC DNA]</scope>
    <source>
        <strain evidence="2">cv. Menghai</strain>
        <tissue evidence="1">Leaf</tissue>
    </source>
</reference>
<sequence length="115" mass="12381">MEEYMLIEVGLGQIPCTLLAASSWVGGDKRRKGPRQHWKAEVEGLRRSSSPRASLLLSRCRCPLLPMPAASSSLASNRSGWQRKWTGSPSPLLGCLAARRITRGGGSRAVAIGLP</sequence>
<evidence type="ECO:0000313" key="1">
    <source>
        <dbReference type="EMBL" id="KAF0932467.1"/>
    </source>
</evidence>
<keyword evidence="2" id="KW-1185">Reference proteome</keyword>